<dbReference type="Pfam" id="PF17677">
    <property type="entry name" value="Glyco_hydro38C2"/>
    <property type="match status" value="1"/>
</dbReference>
<dbReference type="InterPro" id="IPR000602">
    <property type="entry name" value="Glyco_hydro_38_N"/>
</dbReference>
<dbReference type="Gene3D" id="2.60.40.2220">
    <property type="match status" value="1"/>
</dbReference>
<accession>A0ABR7NAK9</accession>
<gene>
    <name evidence="6" type="ORF">H8716_10165</name>
</gene>
<sequence>MNQVDAFELERISQAITDIRSCMMTDVFIPEKIKYCEGQERPEDPEQMEDFYPMDKWGGFDRYGWFRYGFTVPEVMEGKKLWVEIAQDKRDWYAQNPQFLLYCNGAPLQGMDIYHEECLLREKAHAGETVDLEIQAWSGMSIRDRSWSDKENRPGMFAIRLYCTEPIVEELYYDLKTAYEVVKYADQESEAGRKIIRVLNQAINEVDLRCPGSTENLESMAKARKIIREGVYEKEESGDGMAYSVGHTHIDVAWMWQFSHTKMKTQRSFRTVLKLMEEYPEYRFMSSQPQLYEYMEEAQPEQFEKIRRYIEQGRWEAEGGMWIEADCNLTSGESLIRQFLEGKAYFREKFGKENVILWLPDVFGYSAALPQICKKSGIQYFMTTKISWNEVDKIPYDTFMWKGIDGTEILTHFAPAKQYDTVNYNPFGFARSPHITTYNGVLEPDYVMGGWKRYSQKSLNQEFLIPFGYGDGGGGTTREMIEKGIRMEKGIPGCPRVKFSTSREFFEDLEKSVQGQKHLPVWNGELYLEFHRGTYTSVAMVKRMNRQMENLLQRAEFMMTAAQSICEDYIWDKAEWKKALHQFLTNQFHDILPGSAITAVYDDVKEIYRQVEKVFQNNKENAVQILAETVPQNQLAVVNTLGFDRNGQVEFEYESQAEVIQMQNASGEKWYAQKTGENHYLAHVYAKAGSISAYDIKESSVSEKECWNWDGITLETSCLRVVFDQDGTIASIYDKEEEREVLRGNGNVLETFEDRPYQYDAWELSPYYREKEYACRELEEMTVTEMGPVRMCIRQVRRYLSSRICQDIYFYPDSKRIDFHTMIDWKEEHVLLKVLFPVDVLADQAVYEIQFGTVQRPTHTNTSWDAERFETCAQRFADLAEPDYGAALMNDCKYGYDIHDGEMRLTLLRSPSFPNTVDQGYHEFTYSFMPHRGDYRKAQIQKEAYSLNQPLISFMGTGLEDAECVYQPLLICNHPGIFTETIKPAEDGNGFIVRCYEGFGCRQRAQMTAAAGWNVRECSMMEEEIEVEENRDTFVMSFMPFEIKTLRITK</sequence>
<comment type="caution">
    <text evidence="6">The sequence shown here is derived from an EMBL/GenBank/DDBJ whole genome shotgun (WGS) entry which is preliminary data.</text>
</comment>
<dbReference type="SUPFAM" id="SSF88688">
    <property type="entry name" value="Families 57/38 glycoside transferase middle domain"/>
    <property type="match status" value="1"/>
</dbReference>
<proteinExistence type="inferred from homology"/>
<feature type="domain" description="Glycoside hydrolase family 38 central" evidence="5">
    <location>
        <begin position="529"/>
        <end position="608"/>
    </location>
</feature>
<protein>
    <submittedName>
        <fullName evidence="6">Alpha-mannosidase</fullName>
    </submittedName>
</protein>
<dbReference type="Pfam" id="PF09261">
    <property type="entry name" value="Alpha-mann_mid"/>
    <property type="match status" value="1"/>
</dbReference>
<dbReference type="InterPro" id="IPR011682">
    <property type="entry name" value="Glyco_hydro_38_C"/>
</dbReference>
<dbReference type="InterPro" id="IPR027291">
    <property type="entry name" value="Glyco_hydro_38_N_sf"/>
</dbReference>
<evidence type="ECO:0000259" key="5">
    <source>
        <dbReference type="SMART" id="SM00872"/>
    </source>
</evidence>
<evidence type="ECO:0000256" key="3">
    <source>
        <dbReference type="ARBA" id="ARBA00022801"/>
    </source>
</evidence>
<dbReference type="Pfam" id="PF01074">
    <property type="entry name" value="Glyco_hydro_38N"/>
    <property type="match status" value="1"/>
</dbReference>
<reference evidence="6 7" key="1">
    <citation type="submission" date="2020-08" db="EMBL/GenBank/DDBJ databases">
        <title>Genome public.</title>
        <authorList>
            <person name="Liu C."/>
            <person name="Sun Q."/>
        </authorList>
    </citation>
    <scope>NUCLEOTIDE SEQUENCE [LARGE SCALE GENOMIC DNA]</scope>
    <source>
        <strain evidence="6 7">NSJ-46</strain>
    </source>
</reference>
<keyword evidence="7" id="KW-1185">Reference proteome</keyword>
<dbReference type="EMBL" id="JACRSZ010000009">
    <property type="protein sequence ID" value="MBC8573442.1"/>
    <property type="molecule type" value="Genomic_DNA"/>
</dbReference>
<evidence type="ECO:0000256" key="2">
    <source>
        <dbReference type="ARBA" id="ARBA00022723"/>
    </source>
</evidence>
<dbReference type="InterPro" id="IPR028995">
    <property type="entry name" value="Glyco_hydro_57/38_cen_sf"/>
</dbReference>
<dbReference type="InterPro" id="IPR011013">
    <property type="entry name" value="Gal_mutarotase_sf_dom"/>
</dbReference>
<evidence type="ECO:0000313" key="6">
    <source>
        <dbReference type="EMBL" id="MBC8573442.1"/>
    </source>
</evidence>
<name>A0ABR7NAK9_9FIRM</name>
<organism evidence="6 7">
    <name type="scientific">Jingyaoa shaoxingensis</name>
    <dbReference type="NCBI Taxonomy" id="2763671"/>
    <lineage>
        <taxon>Bacteria</taxon>
        <taxon>Bacillati</taxon>
        <taxon>Bacillota</taxon>
        <taxon>Clostridia</taxon>
        <taxon>Lachnospirales</taxon>
        <taxon>Lachnospiraceae</taxon>
        <taxon>Jingyaoa</taxon>
    </lineage>
</organism>
<keyword evidence="2" id="KW-0479">Metal-binding</keyword>
<evidence type="ECO:0000313" key="7">
    <source>
        <dbReference type="Proteomes" id="UP000657421"/>
    </source>
</evidence>
<dbReference type="RefSeq" id="WP_249308655.1">
    <property type="nucleotide sequence ID" value="NZ_JACRSZ010000009.1"/>
</dbReference>
<evidence type="ECO:0000256" key="1">
    <source>
        <dbReference type="ARBA" id="ARBA00009792"/>
    </source>
</evidence>
<keyword evidence="3" id="KW-0378">Hydrolase</keyword>
<dbReference type="SUPFAM" id="SSF74650">
    <property type="entry name" value="Galactose mutarotase-like"/>
    <property type="match status" value="1"/>
</dbReference>
<dbReference type="Pfam" id="PF07748">
    <property type="entry name" value="Glyco_hydro_38C"/>
    <property type="match status" value="1"/>
</dbReference>
<dbReference type="PANTHER" id="PTHR46017">
    <property type="entry name" value="ALPHA-MANNOSIDASE 2C1"/>
    <property type="match status" value="1"/>
</dbReference>
<dbReference type="InterPro" id="IPR015341">
    <property type="entry name" value="Glyco_hydro_38_cen"/>
</dbReference>
<keyword evidence="4" id="KW-0326">Glycosidase</keyword>
<dbReference type="InterPro" id="IPR041147">
    <property type="entry name" value="GH38_C"/>
</dbReference>
<dbReference type="Gene3D" id="3.20.110.10">
    <property type="entry name" value="Glycoside hydrolase 38, N terminal domain"/>
    <property type="match status" value="1"/>
</dbReference>
<evidence type="ECO:0000256" key="4">
    <source>
        <dbReference type="ARBA" id="ARBA00023295"/>
    </source>
</evidence>
<dbReference type="InterPro" id="IPR037094">
    <property type="entry name" value="Glyco_hydro_38_cen_sf"/>
</dbReference>
<dbReference type="Gene3D" id="1.20.1270.50">
    <property type="entry name" value="Glycoside hydrolase family 38, central domain"/>
    <property type="match status" value="1"/>
</dbReference>
<dbReference type="InterPro" id="IPR011330">
    <property type="entry name" value="Glyco_hydro/deAcase_b/a-brl"/>
</dbReference>
<dbReference type="Gene3D" id="2.70.98.30">
    <property type="entry name" value="Golgi alpha-mannosidase II, domain 4"/>
    <property type="match status" value="1"/>
</dbReference>
<dbReference type="SUPFAM" id="SSF88713">
    <property type="entry name" value="Glycoside hydrolase/deacetylase"/>
    <property type="match status" value="1"/>
</dbReference>
<dbReference type="SMART" id="SM00872">
    <property type="entry name" value="Alpha-mann_mid"/>
    <property type="match status" value="1"/>
</dbReference>
<comment type="similarity">
    <text evidence="1">Belongs to the glycosyl hydrolase 38 family.</text>
</comment>
<dbReference type="CDD" id="cd10789">
    <property type="entry name" value="GH38N_AMII_ER_cytosolic"/>
    <property type="match status" value="1"/>
</dbReference>
<dbReference type="Proteomes" id="UP000657421">
    <property type="component" value="Unassembled WGS sequence"/>
</dbReference>
<dbReference type="PANTHER" id="PTHR46017:SF1">
    <property type="entry name" value="ALPHA-MANNOSIDASE 2C1"/>
    <property type="match status" value="1"/>
</dbReference>